<evidence type="ECO:0000313" key="1">
    <source>
        <dbReference type="EMBL" id="MCW4473536.1"/>
    </source>
</evidence>
<proteinExistence type="predicted"/>
<dbReference type="Proteomes" id="UP001209922">
    <property type="component" value="Unassembled WGS sequence"/>
</dbReference>
<protein>
    <submittedName>
        <fullName evidence="1">Uncharacterized protein</fullName>
    </submittedName>
</protein>
<evidence type="ECO:0000313" key="2">
    <source>
        <dbReference type="Proteomes" id="UP001209922"/>
    </source>
</evidence>
<keyword evidence="2" id="KW-1185">Reference proteome</keyword>
<dbReference type="RefSeq" id="WP_265128517.1">
    <property type="nucleotide sequence ID" value="NZ_JAPCHY010000011.1"/>
</dbReference>
<comment type="caution">
    <text evidence="1">The sequence shown here is derived from an EMBL/GenBank/DDBJ whole genome shotgun (WGS) entry which is preliminary data.</text>
</comment>
<dbReference type="EMBL" id="JAPCHY010000011">
    <property type="protein sequence ID" value="MCW4473536.1"/>
    <property type="molecule type" value="Genomic_DNA"/>
</dbReference>
<reference evidence="1 2" key="1">
    <citation type="submission" date="2022-10" db="EMBL/GenBank/DDBJ databases">
        <title>Xanthomonas sp. H13-6.</title>
        <authorList>
            <person name="Liu X."/>
            <person name="Deng Z."/>
            <person name="Jiang Y."/>
            <person name="Yu T."/>
            <person name="Ai J."/>
        </authorList>
    </citation>
    <scope>NUCLEOTIDE SEQUENCE [LARGE SCALE GENOMIC DNA]</scope>
    <source>
        <strain evidence="1 2">H13-6</strain>
    </source>
</reference>
<name>A0ABT3JYL2_9XANT</name>
<organism evidence="1 2">
    <name type="scientific">Xanthomonas chitinilytica</name>
    <dbReference type="NCBI Taxonomy" id="2989819"/>
    <lineage>
        <taxon>Bacteria</taxon>
        <taxon>Pseudomonadati</taxon>
        <taxon>Pseudomonadota</taxon>
        <taxon>Gammaproteobacteria</taxon>
        <taxon>Lysobacterales</taxon>
        <taxon>Lysobacteraceae</taxon>
        <taxon>Xanthomonas</taxon>
    </lineage>
</organism>
<accession>A0ABT3JYL2</accession>
<sequence length="75" mass="8474">MWLRQILKFPLRRAMPCRGRSIPAGNPAFPREYPAFREFTPPPRRQAGGVMRLGLHRGGRLARIAIVPDEGAKIP</sequence>
<gene>
    <name evidence="1" type="ORF">OK345_13610</name>
</gene>